<gene>
    <name evidence="2" type="primary">Z667L</name>
    <name evidence="2" type="ORF">ATCV1_Z667L</name>
</gene>
<dbReference type="CDD" id="cd03801">
    <property type="entry name" value="GT4_PimA-like"/>
    <property type="match status" value="1"/>
</dbReference>
<dbReference type="Gene3D" id="3.40.50.2000">
    <property type="entry name" value="Glycogen Phosphorylase B"/>
    <property type="match status" value="1"/>
</dbReference>
<reference evidence="2 3" key="1">
    <citation type="submission" date="2006-09" db="EMBL/GenBank/DDBJ databases">
        <title>Sequence and annotation of the 288-kb ATCV-1 virus that infects an endosymbiotic Chlorella strain of the heliozoon Acanthocystis turfacea.</title>
        <authorList>
            <person name="Fitzgerald L.A."/>
            <person name="Graves M.V."/>
            <person name="Li X."/>
            <person name="Pfitzner A.J.P."/>
            <person name="Hartigan J."/>
            <person name="Van Etten J.L."/>
        </authorList>
    </citation>
    <scope>NUCLEOTIDE SEQUENCE [LARGE SCALE GENOMIC DNA]</scope>
    <source>
        <strain evidence="2 3">ATCV-1</strain>
    </source>
</reference>
<sequence>MKILFASTSTTQTTGYGRISYNVIVYLASLGHEIHHFAFQRIQAYGIDNERVLPKNVHVIDVHTLSKDTFGTDIWVDTINTTKPDVIIIYNDMPVTCGLINQMLNLPKPCPLISYLDIVYTFQKTELIEHVVRHSDHIFVFSDFWKKHLMEHIGISCKNISVFPHGVDTNKFKKVDKKVAKRLIGVGDDDFVIFNTNRNSYRKLLDITLKAFVRFWKLTNNDKKVKLVINCRQDIDTGYNFQDIIKAACLIEKVDYEEISTKHILLLSRDRGGIVTDDFINTALNASDIGMNTCGGEGFGLCNAEGAFLGVPQIVTKTGGLSDIFKDFDNMLVDPKVFMTLPSSIDFHNGELAICDYKDFSDKLFFYYTNRDVLKKEGCEVEKHIKTRYDWDTLLEQFSYDLDSILKNNITSTCFYINRDEDIDNRMKMEKQKINGMNILRIKGDYNEKESHSKAIKRAFEENFTFAILCRDDVIFPSDFMTKLLHIISKLPLSWQKLQLRFKSNETITEGNIENPACYILSKSGLFTIENKRTDITQCFISGLK</sequence>
<dbReference type="Pfam" id="PF13439">
    <property type="entry name" value="Glyco_transf_4"/>
    <property type="match status" value="1"/>
</dbReference>
<protein>
    <submittedName>
        <fullName evidence="2">Uncharacterized protein Z667L</fullName>
    </submittedName>
</protein>
<dbReference type="SUPFAM" id="SSF53756">
    <property type="entry name" value="UDP-Glycosyltransferase/glycogen phosphorylase"/>
    <property type="match status" value="1"/>
</dbReference>
<accession>A7K9S7</accession>
<evidence type="ECO:0000313" key="3">
    <source>
        <dbReference type="Proteomes" id="UP000202420"/>
    </source>
</evidence>
<feature type="domain" description="Glycosyltransferase subfamily 4-like N-terminal" evidence="1">
    <location>
        <begin position="15"/>
        <end position="170"/>
    </location>
</feature>
<dbReference type="GeneID" id="5470586"/>
<dbReference type="PANTHER" id="PTHR45947">
    <property type="entry name" value="SULFOQUINOVOSYL TRANSFERASE SQD2"/>
    <property type="match status" value="1"/>
</dbReference>
<keyword evidence="3" id="KW-1185">Reference proteome</keyword>
<dbReference type="PANTHER" id="PTHR45947:SF3">
    <property type="entry name" value="SULFOQUINOVOSYL TRANSFERASE SQD2"/>
    <property type="match status" value="1"/>
</dbReference>
<dbReference type="CAZy" id="GT4">
    <property type="family name" value="Glycosyltransferase Family 4"/>
</dbReference>
<dbReference type="GO" id="GO:0016757">
    <property type="term" value="F:glycosyltransferase activity"/>
    <property type="evidence" value="ECO:0007669"/>
    <property type="project" value="TreeGrafter"/>
</dbReference>
<dbReference type="EMBL" id="EF101928">
    <property type="protein sequence ID" value="ABT16801.1"/>
    <property type="molecule type" value="Genomic_DNA"/>
</dbReference>
<dbReference type="OrthoDB" id="5021at10239"/>
<dbReference type="RefSeq" id="YP_001427148.1">
    <property type="nucleotide sequence ID" value="NC_008724.1"/>
</dbReference>
<name>A7K9S7_9PHYC</name>
<dbReference type="Proteomes" id="UP000202420">
    <property type="component" value="Segment"/>
</dbReference>
<evidence type="ECO:0000313" key="2">
    <source>
        <dbReference type="EMBL" id="ABT16801.1"/>
    </source>
</evidence>
<proteinExistence type="predicted"/>
<organism evidence="2 3">
    <name type="scientific">Chlorovirus heliozoae</name>
    <dbReference type="NCBI Taxonomy" id="322019"/>
    <lineage>
        <taxon>Viruses</taxon>
        <taxon>Varidnaviria</taxon>
        <taxon>Bamfordvirae</taxon>
        <taxon>Nucleocytoviricota</taxon>
        <taxon>Megaviricetes</taxon>
        <taxon>Algavirales</taxon>
        <taxon>Phycodnaviridae</taxon>
        <taxon>Chlorovirus</taxon>
    </lineage>
</organism>
<dbReference type="InterPro" id="IPR028098">
    <property type="entry name" value="Glyco_trans_4-like_N"/>
</dbReference>
<dbReference type="InterPro" id="IPR050194">
    <property type="entry name" value="Glycosyltransferase_grp1"/>
</dbReference>
<dbReference type="Gene3D" id="3.40.50.11930">
    <property type="match status" value="1"/>
</dbReference>
<dbReference type="KEGG" id="vg:5470586"/>
<evidence type="ECO:0000259" key="1">
    <source>
        <dbReference type="Pfam" id="PF13439"/>
    </source>
</evidence>